<feature type="domain" description="GGDEF" evidence="3">
    <location>
        <begin position="229"/>
        <end position="365"/>
    </location>
</feature>
<feature type="domain" description="EAL" evidence="2">
    <location>
        <begin position="374"/>
        <end position="624"/>
    </location>
</feature>
<dbReference type="InterPro" id="IPR052155">
    <property type="entry name" value="Biofilm_reg_signaling"/>
</dbReference>
<dbReference type="CDD" id="cd01949">
    <property type="entry name" value="GGDEF"/>
    <property type="match status" value="1"/>
</dbReference>
<dbReference type="Pfam" id="PF00563">
    <property type="entry name" value="EAL"/>
    <property type="match status" value="1"/>
</dbReference>
<reference evidence="4 5" key="1">
    <citation type="submission" date="2020-07" db="EMBL/GenBank/DDBJ databases">
        <title>Stappia sp., F7233, whole genome shotgun sequencing project.</title>
        <authorList>
            <person name="Jiang S."/>
            <person name="Liu Z.W."/>
            <person name="Du Z.J."/>
        </authorList>
    </citation>
    <scope>NUCLEOTIDE SEQUENCE [LARGE SCALE GENOMIC DNA]</scope>
    <source>
        <strain evidence="4 5">F7233</strain>
    </source>
</reference>
<dbReference type="SMART" id="SM00052">
    <property type="entry name" value="EAL"/>
    <property type="match status" value="1"/>
</dbReference>
<dbReference type="Pfam" id="PF00990">
    <property type="entry name" value="GGDEF"/>
    <property type="match status" value="1"/>
</dbReference>
<sequence length="636" mass="70157">MAAFIQWQVKDASEEAVSRALQFDLSWTGTNGRLETSELEKYVAKYAATGEQRYADQALVFYQVLQSRLNTWSAGGFRIFLDRSPERTRRFEELGALIHELESQFANLSEPEAQQTILRKLEQASPLVNRIGGEAHSESIAEASEVRQRLQQRHFLDNVLSVGLIAISGLLLVAMSFLNHWLRQAHRRARDSADAFAHQARHDALTGLPNRFAFGEALKGATAGFGTGQPMALFVIDLDGFKPINDALGHAAGDELLQSVARRVRGVSGDWGSCCQVFRLGGDEFTVLMKGECASHRVIERANELLAALRKPHKITTGNIIVDATIGVARSDAEMTGSDEIFVDADLALSRAKALGKGIALEYEPSMHAELRRRSEIEAALPLAIHNGEIFPYYQPQVDMISNRIVGVEALARWRHPSLGWISPGEFIPIAESSGRICDVGQLILTAACESAMQLPADIRISVNISVAQLIRYDVVDLIKNVLERSGLAPARLKLEVTESIFMKDGDRIFATLRALKAIGVGISLDDFGTGYSALSYLQHFAWDELKIDRQFVRSLEAEEESHHIVDAVASLAGRLGIPVTAEGIETREQHLMLRARGCKFGQGYLYGKPMTFDALRQAVKEDGHARNVIPSYSVV</sequence>
<dbReference type="SUPFAM" id="SSF141868">
    <property type="entry name" value="EAL domain-like"/>
    <property type="match status" value="1"/>
</dbReference>
<feature type="transmembrane region" description="Helical" evidence="1">
    <location>
        <begin position="159"/>
        <end position="182"/>
    </location>
</feature>
<dbReference type="Proteomes" id="UP000541109">
    <property type="component" value="Unassembled WGS sequence"/>
</dbReference>
<dbReference type="Gene3D" id="3.30.70.270">
    <property type="match status" value="1"/>
</dbReference>
<keyword evidence="1" id="KW-1133">Transmembrane helix</keyword>
<organism evidence="4 5">
    <name type="scientific">Stappia albiluteola</name>
    <dbReference type="NCBI Taxonomy" id="2758565"/>
    <lineage>
        <taxon>Bacteria</taxon>
        <taxon>Pseudomonadati</taxon>
        <taxon>Pseudomonadota</taxon>
        <taxon>Alphaproteobacteria</taxon>
        <taxon>Hyphomicrobiales</taxon>
        <taxon>Stappiaceae</taxon>
        <taxon>Stappia</taxon>
    </lineage>
</organism>
<proteinExistence type="predicted"/>
<keyword evidence="1" id="KW-0812">Transmembrane</keyword>
<keyword evidence="1" id="KW-0472">Membrane</keyword>
<dbReference type="PANTHER" id="PTHR44757">
    <property type="entry name" value="DIGUANYLATE CYCLASE DGCP"/>
    <property type="match status" value="1"/>
</dbReference>
<evidence type="ECO:0000256" key="1">
    <source>
        <dbReference type="SAM" id="Phobius"/>
    </source>
</evidence>
<evidence type="ECO:0000313" key="4">
    <source>
        <dbReference type="EMBL" id="MBA5779252.1"/>
    </source>
</evidence>
<dbReference type="InterPro" id="IPR000160">
    <property type="entry name" value="GGDEF_dom"/>
</dbReference>
<dbReference type="InterPro" id="IPR029787">
    <property type="entry name" value="Nucleotide_cyclase"/>
</dbReference>
<dbReference type="PROSITE" id="PS50883">
    <property type="entry name" value="EAL"/>
    <property type="match status" value="1"/>
</dbReference>
<evidence type="ECO:0000259" key="2">
    <source>
        <dbReference type="PROSITE" id="PS50883"/>
    </source>
</evidence>
<evidence type="ECO:0000259" key="3">
    <source>
        <dbReference type="PROSITE" id="PS50887"/>
    </source>
</evidence>
<dbReference type="EMBL" id="JACFXV010000066">
    <property type="protein sequence ID" value="MBA5779252.1"/>
    <property type="molecule type" value="Genomic_DNA"/>
</dbReference>
<dbReference type="PROSITE" id="PS50887">
    <property type="entry name" value="GGDEF"/>
    <property type="match status" value="1"/>
</dbReference>
<comment type="caution">
    <text evidence="4">The sequence shown here is derived from an EMBL/GenBank/DDBJ whole genome shotgun (WGS) entry which is preliminary data.</text>
</comment>
<dbReference type="CDD" id="cd01948">
    <property type="entry name" value="EAL"/>
    <property type="match status" value="1"/>
</dbReference>
<dbReference type="NCBIfam" id="TIGR00254">
    <property type="entry name" value="GGDEF"/>
    <property type="match status" value="1"/>
</dbReference>
<gene>
    <name evidence="4" type="ORF">H2509_19150</name>
</gene>
<dbReference type="InterPro" id="IPR043128">
    <property type="entry name" value="Rev_trsase/Diguanyl_cyclase"/>
</dbReference>
<accession>A0A839AK32</accession>
<name>A0A839AK32_9HYPH</name>
<dbReference type="Gene3D" id="3.20.20.450">
    <property type="entry name" value="EAL domain"/>
    <property type="match status" value="1"/>
</dbReference>
<evidence type="ECO:0000313" key="5">
    <source>
        <dbReference type="Proteomes" id="UP000541109"/>
    </source>
</evidence>
<dbReference type="InterPro" id="IPR035919">
    <property type="entry name" value="EAL_sf"/>
</dbReference>
<protein>
    <submittedName>
        <fullName evidence="4">EAL domain-containing protein</fullName>
    </submittedName>
</protein>
<dbReference type="SUPFAM" id="SSF55073">
    <property type="entry name" value="Nucleotide cyclase"/>
    <property type="match status" value="1"/>
</dbReference>
<keyword evidence="5" id="KW-1185">Reference proteome</keyword>
<dbReference type="PANTHER" id="PTHR44757:SF2">
    <property type="entry name" value="BIOFILM ARCHITECTURE MAINTENANCE PROTEIN MBAA"/>
    <property type="match status" value="1"/>
</dbReference>
<dbReference type="SMART" id="SM00267">
    <property type="entry name" value="GGDEF"/>
    <property type="match status" value="1"/>
</dbReference>
<dbReference type="InterPro" id="IPR001633">
    <property type="entry name" value="EAL_dom"/>
</dbReference>
<dbReference type="AlphaFoldDB" id="A0A839AK32"/>
<dbReference type="RefSeq" id="WP_182168073.1">
    <property type="nucleotide sequence ID" value="NZ_JACFXV010000066.1"/>
</dbReference>